<accession>A0A0U1D2N5</accession>
<gene>
    <name evidence="1" type="ORF">BN000_01084</name>
</gene>
<dbReference type="AlphaFoldDB" id="A0A0U1D2N5"/>
<protein>
    <submittedName>
        <fullName evidence="1">Putative transmembrane protein</fullName>
    </submittedName>
</protein>
<proteinExistence type="predicted"/>
<evidence type="ECO:0000313" key="2">
    <source>
        <dbReference type="Proteomes" id="UP000199601"/>
    </source>
</evidence>
<keyword evidence="1" id="KW-0812">Transmembrane</keyword>
<dbReference type="Pfam" id="PF20401">
    <property type="entry name" value="Rhomboid_2"/>
    <property type="match status" value="1"/>
</dbReference>
<dbReference type="STRING" id="761804.BN000_01084"/>
<reference evidence="2" key="1">
    <citation type="submission" date="2015-03" db="EMBL/GenBank/DDBJ databases">
        <authorList>
            <person name="Urmite Genomes"/>
        </authorList>
    </citation>
    <scope>NUCLEOTIDE SEQUENCE [LARGE SCALE GENOMIC DNA]</scope>
    <source>
        <strain evidence="2">CSUR P1344</strain>
    </source>
</reference>
<sequence>MTAPGNQARLRADRLRVTAAYALLLLAVSVTLTALGARTRAAVVREMSTNLHNLAHGHLGSLVGSAFVSDGGDVYLWLPGLVCLLALGELIWRGRGLLVTFAVGHIGATVIVAVGLVAAVETGWLPFSVARATDVGISYGAACVLGALTASIPLRWRAAWVGWWLGVALVATADADFTAFGHVLALLLGMGLSFRLPSIARWTPAHAALLAVGATFGYFVLSGWSSPVAALGGLAGVVAALLATRVMRSAPV</sequence>
<keyword evidence="2" id="KW-1185">Reference proteome</keyword>
<evidence type="ECO:0000313" key="1">
    <source>
        <dbReference type="EMBL" id="CQD05544.1"/>
    </source>
</evidence>
<keyword evidence="1" id="KW-0472">Membrane</keyword>
<organism evidence="1 2">
    <name type="scientific">Mycobacterium europaeum</name>
    <dbReference type="NCBI Taxonomy" id="761804"/>
    <lineage>
        <taxon>Bacteria</taxon>
        <taxon>Bacillati</taxon>
        <taxon>Actinomycetota</taxon>
        <taxon>Actinomycetes</taxon>
        <taxon>Mycobacteriales</taxon>
        <taxon>Mycobacteriaceae</taxon>
        <taxon>Mycobacterium</taxon>
        <taxon>Mycobacterium simiae complex</taxon>
    </lineage>
</organism>
<dbReference type="InterPro" id="IPR046862">
    <property type="entry name" value="Rhomboid_2"/>
</dbReference>
<dbReference type="RefSeq" id="WP_085241260.1">
    <property type="nucleotide sequence ID" value="NZ_CP157315.1"/>
</dbReference>
<name>A0A0U1D2N5_9MYCO</name>
<dbReference type="OrthoDB" id="2242583at2"/>
<dbReference type="Proteomes" id="UP000199601">
    <property type="component" value="Unassembled WGS sequence"/>
</dbReference>
<dbReference type="EMBL" id="CTEC01000001">
    <property type="protein sequence ID" value="CQD05544.1"/>
    <property type="molecule type" value="Genomic_DNA"/>
</dbReference>